<evidence type="ECO:0000313" key="4">
    <source>
        <dbReference type="Proteomes" id="UP000268321"/>
    </source>
</evidence>
<protein>
    <submittedName>
        <fullName evidence="3">Uncharacterized protein</fullName>
    </submittedName>
</protein>
<feature type="transmembrane region" description="Helical" evidence="1">
    <location>
        <begin position="166"/>
        <end position="184"/>
    </location>
</feature>
<dbReference type="EMBL" id="ML004432">
    <property type="protein sequence ID" value="RKP32339.1"/>
    <property type="molecule type" value="Genomic_DNA"/>
</dbReference>
<keyword evidence="1" id="KW-1133">Transmembrane helix</keyword>
<proteinExistence type="predicted"/>
<organism evidence="3 4">
    <name type="scientific">Metschnikowia bicuspidata</name>
    <dbReference type="NCBI Taxonomy" id="27322"/>
    <lineage>
        <taxon>Eukaryota</taxon>
        <taxon>Fungi</taxon>
        <taxon>Dikarya</taxon>
        <taxon>Ascomycota</taxon>
        <taxon>Saccharomycotina</taxon>
        <taxon>Pichiomycetes</taxon>
        <taxon>Metschnikowiaceae</taxon>
        <taxon>Metschnikowia</taxon>
    </lineage>
</organism>
<dbReference type="Proteomes" id="UP000268321">
    <property type="component" value="Unassembled WGS sequence"/>
</dbReference>
<evidence type="ECO:0000256" key="1">
    <source>
        <dbReference type="SAM" id="Phobius"/>
    </source>
</evidence>
<name>A0A4V1J3K1_9ASCO</name>
<feature type="signal peptide" evidence="2">
    <location>
        <begin position="1"/>
        <end position="18"/>
    </location>
</feature>
<sequence length="187" mass="19301">MKLATLAIFVCLSVLTDAKKSKNENSPAEKANVPMAVKMDTYKLVPLQLVVENNIANNADFVPLNPFNEDLKQGAEPAPAAPLPSTAPFVPPATDTTNPPPTEIIAAPITASTIVETLSTSLVSVGATPTMSSTATSESSSVALPAVAEGSRTFRVENALNRGAQFALSGVVGILVLLVSLAFLGTL</sequence>
<evidence type="ECO:0000313" key="3">
    <source>
        <dbReference type="EMBL" id="RKP32339.1"/>
    </source>
</evidence>
<keyword evidence="1" id="KW-0472">Membrane</keyword>
<evidence type="ECO:0000256" key="2">
    <source>
        <dbReference type="SAM" id="SignalP"/>
    </source>
</evidence>
<keyword evidence="1" id="KW-0812">Transmembrane</keyword>
<keyword evidence="4" id="KW-1185">Reference proteome</keyword>
<reference evidence="4" key="1">
    <citation type="journal article" date="2018" name="Nat. Microbiol.">
        <title>Leveraging single-cell genomics to expand the fungal tree of life.</title>
        <authorList>
            <person name="Ahrendt S.R."/>
            <person name="Quandt C.A."/>
            <person name="Ciobanu D."/>
            <person name="Clum A."/>
            <person name="Salamov A."/>
            <person name="Andreopoulos B."/>
            <person name="Cheng J.F."/>
            <person name="Woyke T."/>
            <person name="Pelin A."/>
            <person name="Henrissat B."/>
            <person name="Reynolds N.K."/>
            <person name="Benny G.L."/>
            <person name="Smith M.E."/>
            <person name="James T.Y."/>
            <person name="Grigoriev I.V."/>
        </authorList>
    </citation>
    <scope>NUCLEOTIDE SEQUENCE [LARGE SCALE GENOMIC DNA]</scope>
    <source>
        <strain evidence="4">Baker2002</strain>
    </source>
</reference>
<accession>A0A4V1J3K1</accession>
<feature type="chain" id="PRO_5020637702" evidence="2">
    <location>
        <begin position="19"/>
        <end position="187"/>
    </location>
</feature>
<dbReference type="AlphaFoldDB" id="A0A4V1J3K1"/>
<keyword evidence="2" id="KW-0732">Signal</keyword>
<gene>
    <name evidence="3" type="ORF">METBISCDRAFT_25852</name>
</gene>